<evidence type="ECO:0000256" key="8">
    <source>
        <dbReference type="SAM" id="MobiDB-lite"/>
    </source>
</evidence>
<keyword evidence="10" id="KW-0328">Glycosyltransferase</keyword>
<keyword evidence="4 9" id="KW-0812">Transmembrane</keyword>
<feature type="transmembrane region" description="Helical" evidence="9">
    <location>
        <begin position="115"/>
        <end position="139"/>
    </location>
</feature>
<comment type="subcellular location">
    <subcellularLocation>
        <location evidence="1">Cell membrane</location>
        <topology evidence="1">Multi-pass membrane protein</topology>
    </subcellularLocation>
</comment>
<evidence type="ECO:0000256" key="9">
    <source>
        <dbReference type="SAM" id="Phobius"/>
    </source>
</evidence>
<protein>
    <submittedName>
        <fullName evidence="10">Mannosyltransferase</fullName>
    </submittedName>
</protein>
<dbReference type="EMBL" id="CP024915">
    <property type="protein sequence ID" value="AUZ87983.1"/>
    <property type="molecule type" value="Genomic_DNA"/>
</dbReference>
<feature type="transmembrane region" description="Helical" evidence="9">
    <location>
        <begin position="199"/>
        <end position="222"/>
    </location>
</feature>
<comment type="similarity">
    <text evidence="7">Belongs to the glycosyltransferase 87 family.</text>
</comment>
<dbReference type="Proteomes" id="UP000239187">
    <property type="component" value="Chromosome"/>
</dbReference>
<gene>
    <name evidence="10" type="ORF">CVO76_10350</name>
</gene>
<dbReference type="InterPro" id="IPR018584">
    <property type="entry name" value="GT87"/>
</dbReference>
<name>A0A2L0UFF3_9MICC</name>
<evidence type="ECO:0000313" key="11">
    <source>
        <dbReference type="Proteomes" id="UP000239187"/>
    </source>
</evidence>
<keyword evidence="5 9" id="KW-1133">Transmembrane helix</keyword>
<evidence type="ECO:0000256" key="7">
    <source>
        <dbReference type="ARBA" id="ARBA00024033"/>
    </source>
</evidence>
<dbReference type="Pfam" id="PF09594">
    <property type="entry name" value="GT87"/>
    <property type="match status" value="1"/>
</dbReference>
<evidence type="ECO:0000256" key="5">
    <source>
        <dbReference type="ARBA" id="ARBA00022989"/>
    </source>
</evidence>
<feature type="transmembrane region" description="Helical" evidence="9">
    <location>
        <begin position="367"/>
        <end position="391"/>
    </location>
</feature>
<organism evidence="10 11">
    <name type="scientific">Arthrobacter agilis</name>
    <dbReference type="NCBI Taxonomy" id="37921"/>
    <lineage>
        <taxon>Bacteria</taxon>
        <taxon>Bacillati</taxon>
        <taxon>Actinomycetota</taxon>
        <taxon>Actinomycetes</taxon>
        <taxon>Micrococcales</taxon>
        <taxon>Micrococcaceae</taxon>
        <taxon>Arthrobacter</taxon>
    </lineage>
</organism>
<evidence type="ECO:0000256" key="1">
    <source>
        <dbReference type="ARBA" id="ARBA00004651"/>
    </source>
</evidence>
<evidence type="ECO:0000256" key="3">
    <source>
        <dbReference type="ARBA" id="ARBA00022679"/>
    </source>
</evidence>
<keyword evidence="6 9" id="KW-0472">Membrane</keyword>
<keyword evidence="2" id="KW-1003">Cell membrane</keyword>
<feature type="region of interest" description="Disordered" evidence="8">
    <location>
        <begin position="1"/>
        <end position="29"/>
    </location>
</feature>
<accession>A0A2L0UFF3</accession>
<dbReference type="GO" id="GO:0005886">
    <property type="term" value="C:plasma membrane"/>
    <property type="evidence" value="ECO:0007669"/>
    <property type="project" value="UniProtKB-SubCell"/>
</dbReference>
<evidence type="ECO:0000313" key="10">
    <source>
        <dbReference type="EMBL" id="AUZ87983.1"/>
    </source>
</evidence>
<sequence length="432" mass="44962">MCSSALPAVPSVPRGPGSPQQDPASPARVRPAFRPAAASALGGALVLAVVVAAAQIHGLDLSVYREGALALLGRAGDKDLYDDALVQTDTRGLPFTYPPFAAILFVPLALVPQSVALGIVTALSCGCLAGVAALVVRYLRSARPAGATAPRHTAVTVLATMLVLGLSGPWREGLGFGQVNALLMVLVLADLLRSTRLPSGVLVGIAAGIKLTPLAFGLVYLARRDWRSLAWLAASFGSTVALGWVLAPRESAVFWLDALFDASRVGATADLYNVSLNSIVAQSGLPGSLQRPVWALASLAVISVGYLAIRRADDDGDTVRAIAANAVVMLAISPISWFHHWVWIALVFPAAYLSAREEGARRTAVRVLLAALVPVMMFSSITVTLTLTGAVSGEGPLPLRLFTALGVVLPVALLGLWALRPVRRTAALPAHG</sequence>
<dbReference type="GO" id="GO:0016758">
    <property type="term" value="F:hexosyltransferase activity"/>
    <property type="evidence" value="ECO:0007669"/>
    <property type="project" value="InterPro"/>
</dbReference>
<evidence type="ECO:0000256" key="2">
    <source>
        <dbReference type="ARBA" id="ARBA00022475"/>
    </source>
</evidence>
<keyword evidence="3 10" id="KW-0808">Transferase</keyword>
<evidence type="ECO:0000256" key="6">
    <source>
        <dbReference type="ARBA" id="ARBA00023136"/>
    </source>
</evidence>
<reference evidence="10 11" key="1">
    <citation type="submission" date="2017-11" db="EMBL/GenBank/DDBJ databases">
        <title>Draft genome of Arthrobacter agilis strain UMCV2, a plant growth-promoting rhizobacterium and biocontrol capacity of phytopathogenic fungi.</title>
        <authorList>
            <person name="Martinez-Camara R."/>
            <person name="Santoyo G."/>
            <person name="Moreno-Hagelsieb G."/>
            <person name="Valencia-Cantero E."/>
        </authorList>
    </citation>
    <scope>NUCLEOTIDE SEQUENCE [LARGE SCALE GENOMIC DNA]</scope>
    <source>
        <strain evidence="10 11">UMCV2</strain>
    </source>
</reference>
<feature type="transmembrane region" description="Helical" evidence="9">
    <location>
        <begin position="36"/>
        <end position="56"/>
    </location>
</feature>
<feature type="transmembrane region" description="Helical" evidence="9">
    <location>
        <begin position="151"/>
        <end position="168"/>
    </location>
</feature>
<evidence type="ECO:0000256" key="4">
    <source>
        <dbReference type="ARBA" id="ARBA00022692"/>
    </source>
</evidence>
<proteinExistence type="inferred from homology"/>
<feature type="transmembrane region" description="Helical" evidence="9">
    <location>
        <begin position="397"/>
        <end position="419"/>
    </location>
</feature>
<dbReference type="AlphaFoldDB" id="A0A2L0UFF3"/>
<feature type="transmembrane region" description="Helical" evidence="9">
    <location>
        <begin position="228"/>
        <end position="247"/>
    </location>
</feature>